<feature type="transmembrane region" description="Helical" evidence="1">
    <location>
        <begin position="12"/>
        <end position="30"/>
    </location>
</feature>
<gene>
    <name evidence="2" type="ORF">B5M09_008341</name>
</gene>
<reference evidence="2" key="1">
    <citation type="submission" date="2018-07" db="EMBL/GenBank/DDBJ databases">
        <title>Annotation of Aphanomyces astaci genome assembly.</title>
        <authorList>
            <person name="Studholme D.J."/>
        </authorList>
    </citation>
    <scope>NUCLEOTIDE SEQUENCE [LARGE SCALE GENOMIC DNA]</scope>
    <source>
        <strain evidence="2">Pc</strain>
    </source>
</reference>
<feature type="transmembrane region" description="Helical" evidence="1">
    <location>
        <begin position="111"/>
        <end position="130"/>
    </location>
</feature>
<feature type="transmembrane region" description="Helical" evidence="1">
    <location>
        <begin position="84"/>
        <end position="104"/>
    </location>
</feature>
<dbReference type="Proteomes" id="UP000284702">
    <property type="component" value="Unassembled WGS sequence"/>
</dbReference>
<keyword evidence="1" id="KW-1133">Transmembrane helix</keyword>
<keyword evidence="1" id="KW-0812">Transmembrane</keyword>
<protein>
    <submittedName>
        <fullName evidence="2">Uncharacterized protein</fullName>
    </submittedName>
</protein>
<evidence type="ECO:0000313" key="3">
    <source>
        <dbReference type="Proteomes" id="UP000284702"/>
    </source>
</evidence>
<keyword evidence="3" id="KW-1185">Reference proteome</keyword>
<feature type="transmembrane region" description="Helical" evidence="1">
    <location>
        <begin position="60"/>
        <end position="78"/>
    </location>
</feature>
<accession>A0A425D1U3</accession>
<evidence type="ECO:0000313" key="2">
    <source>
        <dbReference type="EMBL" id="RQM23272.1"/>
    </source>
</evidence>
<feature type="transmembrane region" description="Helical" evidence="1">
    <location>
        <begin position="176"/>
        <end position="198"/>
    </location>
</feature>
<feature type="transmembrane region" description="Helical" evidence="1">
    <location>
        <begin position="260"/>
        <end position="280"/>
    </location>
</feature>
<evidence type="ECO:0000256" key="1">
    <source>
        <dbReference type="SAM" id="Phobius"/>
    </source>
</evidence>
<proteinExistence type="predicted"/>
<feature type="transmembrane region" description="Helical" evidence="1">
    <location>
        <begin position="204"/>
        <end position="224"/>
    </location>
</feature>
<dbReference type="VEuPathDB" id="FungiDB:H257_13384"/>
<feature type="transmembrane region" description="Helical" evidence="1">
    <location>
        <begin position="36"/>
        <end position="53"/>
    </location>
</feature>
<name>A0A425D1U3_APHAT</name>
<keyword evidence="1" id="KW-0472">Membrane</keyword>
<feature type="transmembrane region" description="Helical" evidence="1">
    <location>
        <begin position="236"/>
        <end position="254"/>
    </location>
</feature>
<feature type="transmembrane region" description="Helical" evidence="1">
    <location>
        <begin position="150"/>
        <end position="169"/>
    </location>
</feature>
<dbReference type="EMBL" id="MZMZ02002998">
    <property type="protein sequence ID" value="RQM23272.1"/>
    <property type="molecule type" value="Genomic_DNA"/>
</dbReference>
<dbReference type="VEuPathDB" id="FungiDB:H257_13385"/>
<sequence length="368" mass="39571">MYVAWKKSQFLWPYVYVTCSATLTTVLVQVCTTHTLALISMSAVITIGLVVTFSACESRVVVLVSALVVVGTTIGPTLPALEVFIPLAIAGTLVIVGSTVLTTTHTSVGRFFVGAAAPIGVIDALYALIWQGHPSLLVAFAASDMTPTDLGVGLVTVVLAAISGLVVLRRVCCLDVVPAVTGGFLASLAGTSFVWTLLDMSVQTFAIARALVSLVLLVLMAFAMMVATNGDRFPRLPTFMVTATALGGYIAPLRQDPSLFIYWYFDTVVAIVAFHLFILARYVIFPGIRYVKVSFWLGFYFAFFGPDDYLLSSSRSATYYGATVALLRLATELSLQILAVPDPSCLNQRSRPFRLCNPLHLPVCVTTL</sequence>
<organism evidence="2 3">
    <name type="scientific">Aphanomyces astaci</name>
    <name type="common">Crayfish plague agent</name>
    <dbReference type="NCBI Taxonomy" id="112090"/>
    <lineage>
        <taxon>Eukaryota</taxon>
        <taxon>Sar</taxon>
        <taxon>Stramenopiles</taxon>
        <taxon>Oomycota</taxon>
        <taxon>Saprolegniomycetes</taxon>
        <taxon>Saprolegniales</taxon>
        <taxon>Verrucalvaceae</taxon>
        <taxon>Aphanomyces</taxon>
    </lineage>
</organism>
<dbReference type="AlphaFoldDB" id="A0A425D1U3"/>
<comment type="caution">
    <text evidence="2">The sequence shown here is derived from an EMBL/GenBank/DDBJ whole genome shotgun (WGS) entry which is preliminary data.</text>
</comment>